<evidence type="ECO:0000256" key="8">
    <source>
        <dbReference type="SAM" id="MobiDB-lite"/>
    </source>
</evidence>
<keyword evidence="3 11" id="KW-0808">Transferase</keyword>
<dbReference type="Pfam" id="PF00069">
    <property type="entry name" value="Pkinase"/>
    <property type="match status" value="1"/>
</dbReference>
<keyword evidence="6 7" id="KW-0067">ATP-binding</keyword>
<evidence type="ECO:0000256" key="7">
    <source>
        <dbReference type="PROSITE-ProRule" id="PRU10141"/>
    </source>
</evidence>
<name>A0ABV8DS36_9NOCA</name>
<dbReference type="GO" id="GO:0004674">
    <property type="term" value="F:protein serine/threonine kinase activity"/>
    <property type="evidence" value="ECO:0007669"/>
    <property type="project" value="UniProtKB-EC"/>
</dbReference>
<dbReference type="PROSITE" id="PS50011">
    <property type="entry name" value="PROTEIN_KINASE_DOM"/>
    <property type="match status" value="1"/>
</dbReference>
<evidence type="ECO:0000256" key="6">
    <source>
        <dbReference type="ARBA" id="ARBA00022840"/>
    </source>
</evidence>
<dbReference type="Gene3D" id="1.10.510.10">
    <property type="entry name" value="Transferase(Phosphotransferase) domain 1"/>
    <property type="match status" value="1"/>
</dbReference>
<dbReference type="Gene3D" id="3.30.200.20">
    <property type="entry name" value="Phosphorylase Kinase, domain 1"/>
    <property type="match status" value="1"/>
</dbReference>
<feature type="region of interest" description="Disordered" evidence="8">
    <location>
        <begin position="371"/>
        <end position="398"/>
    </location>
</feature>
<dbReference type="EMBL" id="JBHSAX010000009">
    <property type="protein sequence ID" value="MFC3962406.1"/>
    <property type="molecule type" value="Genomic_DNA"/>
</dbReference>
<dbReference type="PANTHER" id="PTHR43289">
    <property type="entry name" value="MITOGEN-ACTIVATED PROTEIN KINASE KINASE KINASE 20-RELATED"/>
    <property type="match status" value="1"/>
</dbReference>
<evidence type="ECO:0000256" key="5">
    <source>
        <dbReference type="ARBA" id="ARBA00022777"/>
    </source>
</evidence>
<accession>A0ABV8DS36</accession>
<evidence type="ECO:0000256" key="1">
    <source>
        <dbReference type="ARBA" id="ARBA00012513"/>
    </source>
</evidence>
<dbReference type="RefSeq" id="WP_378612179.1">
    <property type="nucleotide sequence ID" value="NZ_JBHSAX010000009.1"/>
</dbReference>
<keyword evidence="9" id="KW-0472">Membrane</keyword>
<keyword evidence="2" id="KW-0723">Serine/threonine-protein kinase</keyword>
<dbReference type="InterPro" id="IPR011009">
    <property type="entry name" value="Kinase-like_dom_sf"/>
</dbReference>
<dbReference type="InterPro" id="IPR000719">
    <property type="entry name" value="Prot_kinase_dom"/>
</dbReference>
<dbReference type="PROSITE" id="PS00107">
    <property type="entry name" value="PROTEIN_KINASE_ATP"/>
    <property type="match status" value="1"/>
</dbReference>
<feature type="domain" description="Protein kinase" evidence="10">
    <location>
        <begin position="9"/>
        <end position="268"/>
    </location>
</feature>
<reference evidence="12" key="1">
    <citation type="journal article" date="2019" name="Int. J. Syst. Evol. Microbiol.">
        <title>The Global Catalogue of Microorganisms (GCM) 10K type strain sequencing project: providing services to taxonomists for standard genome sequencing and annotation.</title>
        <authorList>
            <consortium name="The Broad Institute Genomics Platform"/>
            <consortium name="The Broad Institute Genome Sequencing Center for Infectious Disease"/>
            <person name="Wu L."/>
            <person name="Ma J."/>
        </authorList>
    </citation>
    <scope>NUCLEOTIDE SEQUENCE [LARGE SCALE GENOMIC DNA]</scope>
    <source>
        <strain evidence="12">CGMCC 4.7330</strain>
    </source>
</reference>
<keyword evidence="9" id="KW-1133">Transmembrane helix</keyword>
<dbReference type="PROSITE" id="PS00108">
    <property type="entry name" value="PROTEIN_KINASE_ST"/>
    <property type="match status" value="1"/>
</dbReference>
<dbReference type="SUPFAM" id="SSF56112">
    <property type="entry name" value="Protein kinase-like (PK-like)"/>
    <property type="match status" value="1"/>
</dbReference>
<evidence type="ECO:0000256" key="2">
    <source>
        <dbReference type="ARBA" id="ARBA00022527"/>
    </source>
</evidence>
<dbReference type="InterPro" id="IPR017441">
    <property type="entry name" value="Protein_kinase_ATP_BS"/>
</dbReference>
<dbReference type="Proteomes" id="UP001595696">
    <property type="component" value="Unassembled WGS sequence"/>
</dbReference>
<feature type="region of interest" description="Disordered" evidence="8">
    <location>
        <begin position="269"/>
        <end position="342"/>
    </location>
</feature>
<keyword evidence="5 11" id="KW-0418">Kinase</keyword>
<evidence type="ECO:0000259" key="10">
    <source>
        <dbReference type="PROSITE" id="PS50011"/>
    </source>
</evidence>
<evidence type="ECO:0000256" key="9">
    <source>
        <dbReference type="SAM" id="Phobius"/>
    </source>
</evidence>
<feature type="compositionally biased region" description="Low complexity" evidence="8">
    <location>
        <begin position="377"/>
        <end position="388"/>
    </location>
</feature>
<dbReference type="PANTHER" id="PTHR43289:SF6">
    <property type="entry name" value="SERINE_THREONINE-PROTEIN KINASE NEKL-3"/>
    <property type="match status" value="1"/>
</dbReference>
<dbReference type="CDD" id="cd14014">
    <property type="entry name" value="STKc_PknB_like"/>
    <property type="match status" value="1"/>
</dbReference>
<evidence type="ECO:0000313" key="11">
    <source>
        <dbReference type="EMBL" id="MFC3962406.1"/>
    </source>
</evidence>
<gene>
    <name evidence="11" type="ORF">ACFO0B_10455</name>
</gene>
<keyword evidence="4 7" id="KW-0547">Nucleotide-binding</keyword>
<feature type="transmembrane region" description="Helical" evidence="9">
    <location>
        <begin position="344"/>
        <end position="366"/>
    </location>
</feature>
<dbReference type="EC" id="2.7.11.1" evidence="1"/>
<keyword evidence="9" id="KW-0812">Transmembrane</keyword>
<protein>
    <recommendedName>
        <fullName evidence="1">non-specific serine/threonine protein kinase</fullName>
        <ecNumber evidence="1">2.7.11.1</ecNumber>
    </recommendedName>
</protein>
<keyword evidence="12" id="KW-1185">Reference proteome</keyword>
<proteinExistence type="predicted"/>
<evidence type="ECO:0000313" key="12">
    <source>
        <dbReference type="Proteomes" id="UP001595696"/>
    </source>
</evidence>
<dbReference type="SMART" id="SM00220">
    <property type="entry name" value="S_TKc"/>
    <property type="match status" value="1"/>
</dbReference>
<feature type="binding site" evidence="7">
    <location>
        <position position="38"/>
    </location>
    <ligand>
        <name>ATP</name>
        <dbReference type="ChEBI" id="CHEBI:30616"/>
    </ligand>
</feature>
<organism evidence="11 12">
    <name type="scientific">Nocardia jiangsuensis</name>
    <dbReference type="NCBI Taxonomy" id="1691563"/>
    <lineage>
        <taxon>Bacteria</taxon>
        <taxon>Bacillati</taxon>
        <taxon>Actinomycetota</taxon>
        <taxon>Actinomycetes</taxon>
        <taxon>Mycobacteriales</taxon>
        <taxon>Nocardiaceae</taxon>
        <taxon>Nocardia</taxon>
    </lineage>
</organism>
<dbReference type="InterPro" id="IPR008271">
    <property type="entry name" value="Ser/Thr_kinase_AS"/>
</dbReference>
<evidence type="ECO:0000256" key="3">
    <source>
        <dbReference type="ARBA" id="ARBA00022679"/>
    </source>
</evidence>
<evidence type="ECO:0000256" key="4">
    <source>
        <dbReference type="ARBA" id="ARBA00022741"/>
    </source>
</evidence>
<comment type="caution">
    <text evidence="11">The sequence shown here is derived from an EMBL/GenBank/DDBJ whole genome shotgun (WGS) entry which is preliminary data.</text>
</comment>
<sequence length="522" mass="53583">MDGTSFGRYRLLDLLGAGGMGRVYRAHDTGTDRTVALKVLPEQYASDAGFRERFRREAHAAARLTDPHVIPIHDYGEIDGQLFLDMRLVEGTDLGKIIAAGPLAPADAVHYLEQVAQALDAAHRAGLLHRDVKPSNVIVTASGFAYLIDFGIAKDLAATGITSTGATIGTFTYMAPERLGAAEVDARADVYALACVLHQALTGQLPFPGDSIQHQIVAHLNTPPPAPSQVLPGVPAEFDAVVRCGMAKEPDARYATAGALAAAARAALGGGPEQGSRTAPTVLGSSGPADAGVRTTHGPGPDPAVPGTGADHSFRTAPTVLGPGSAAPDQGPPATTTPGGRRRWPLIGAAVAVPVLVLATAAVLILRPDDTESAGSATVATSAPVPGTATGGGAGAGNATVPNSPAPPTAAPATTDLLPPAEETMTAFVLDHYSDLPADPAASWTRFTPAYQRTIGRTAHTEFWSTIAALSVTVTGVDAPRNRVSLELLLTGTDGSIRREQRVLTLQPTGGSYLIAAAERIG</sequence>